<dbReference type="RefSeq" id="WP_113985779.1">
    <property type="nucleotide sequence ID" value="NZ_QMEY01000028.1"/>
</dbReference>
<keyword evidence="8" id="KW-1185">Reference proteome</keyword>
<dbReference type="PRINTS" id="PR01036">
    <property type="entry name" value="TCRTETB"/>
</dbReference>
<dbReference type="PANTHER" id="PTHR23501">
    <property type="entry name" value="MAJOR FACILITATOR SUPERFAMILY"/>
    <property type="match status" value="1"/>
</dbReference>
<keyword evidence="3 5" id="KW-1133">Transmembrane helix</keyword>
<evidence type="ECO:0000256" key="4">
    <source>
        <dbReference type="ARBA" id="ARBA00023136"/>
    </source>
</evidence>
<dbReference type="Gene3D" id="1.20.1250.20">
    <property type="entry name" value="MFS general substrate transporter like domains"/>
    <property type="match status" value="1"/>
</dbReference>
<dbReference type="OrthoDB" id="9778875at2"/>
<feature type="transmembrane region" description="Helical" evidence="5">
    <location>
        <begin position="250"/>
        <end position="268"/>
    </location>
</feature>
<feature type="transmembrane region" description="Helical" evidence="5">
    <location>
        <begin position="378"/>
        <end position="399"/>
    </location>
</feature>
<dbReference type="InterPro" id="IPR020846">
    <property type="entry name" value="MFS_dom"/>
</dbReference>
<keyword evidence="2 5" id="KW-0812">Transmembrane</keyword>
<keyword evidence="4 5" id="KW-0472">Membrane</keyword>
<feature type="transmembrane region" description="Helical" evidence="5">
    <location>
        <begin position="177"/>
        <end position="197"/>
    </location>
</feature>
<dbReference type="Gene3D" id="1.20.1720.10">
    <property type="entry name" value="Multidrug resistance protein D"/>
    <property type="match status" value="1"/>
</dbReference>
<dbReference type="GO" id="GO:0022857">
    <property type="term" value="F:transmembrane transporter activity"/>
    <property type="evidence" value="ECO:0007669"/>
    <property type="project" value="InterPro"/>
</dbReference>
<dbReference type="AlphaFoldDB" id="A0A366LLR6"/>
<dbReference type="PANTHER" id="PTHR23501:SF154">
    <property type="entry name" value="MULTIDRUG-EFFLUX TRANSPORTER RV1634-RELATED"/>
    <property type="match status" value="1"/>
</dbReference>
<dbReference type="Pfam" id="PF07690">
    <property type="entry name" value="MFS_1"/>
    <property type="match status" value="1"/>
</dbReference>
<evidence type="ECO:0000313" key="7">
    <source>
        <dbReference type="EMBL" id="RBQ14866.1"/>
    </source>
</evidence>
<proteinExistence type="predicted"/>
<reference evidence="7 8" key="1">
    <citation type="submission" date="2018-06" db="EMBL/GenBank/DDBJ databases">
        <title>Sphaerisporangium craniellae sp. nov., isolated from a marine sponge in the South China Sea.</title>
        <authorList>
            <person name="Li L."/>
        </authorList>
    </citation>
    <scope>NUCLEOTIDE SEQUENCE [LARGE SCALE GENOMIC DNA]</scope>
    <source>
        <strain evidence="7 8">LHW63015</strain>
    </source>
</reference>
<protein>
    <submittedName>
        <fullName evidence="7">MFS transporter</fullName>
    </submittedName>
</protein>
<evidence type="ECO:0000256" key="2">
    <source>
        <dbReference type="ARBA" id="ARBA00022692"/>
    </source>
</evidence>
<feature type="transmembrane region" description="Helical" evidence="5">
    <location>
        <begin position="58"/>
        <end position="78"/>
    </location>
</feature>
<comment type="caution">
    <text evidence="7">The sequence shown here is derived from an EMBL/GenBank/DDBJ whole genome shotgun (WGS) entry which is preliminary data.</text>
</comment>
<evidence type="ECO:0000256" key="3">
    <source>
        <dbReference type="ARBA" id="ARBA00022989"/>
    </source>
</evidence>
<name>A0A366LLR6_9ACTN</name>
<feature type="transmembrane region" description="Helical" evidence="5">
    <location>
        <begin position="147"/>
        <end position="171"/>
    </location>
</feature>
<feature type="transmembrane region" description="Helical" evidence="5">
    <location>
        <begin position="316"/>
        <end position="338"/>
    </location>
</feature>
<accession>A0A366LLR6</accession>
<gene>
    <name evidence="7" type="ORF">DP939_38555</name>
</gene>
<feature type="transmembrane region" description="Helical" evidence="5">
    <location>
        <begin position="90"/>
        <end position="108"/>
    </location>
</feature>
<dbReference type="InterPro" id="IPR011701">
    <property type="entry name" value="MFS"/>
</dbReference>
<feature type="domain" description="Major facilitator superfamily (MFS) profile" evidence="6">
    <location>
        <begin position="24"/>
        <end position="468"/>
    </location>
</feature>
<organism evidence="7 8">
    <name type="scientific">Spongiactinospora rosea</name>
    <dbReference type="NCBI Taxonomy" id="2248750"/>
    <lineage>
        <taxon>Bacteria</taxon>
        <taxon>Bacillati</taxon>
        <taxon>Actinomycetota</taxon>
        <taxon>Actinomycetes</taxon>
        <taxon>Streptosporangiales</taxon>
        <taxon>Streptosporangiaceae</taxon>
        <taxon>Spongiactinospora</taxon>
    </lineage>
</organism>
<evidence type="ECO:0000256" key="5">
    <source>
        <dbReference type="SAM" id="Phobius"/>
    </source>
</evidence>
<feature type="transmembrane region" description="Helical" evidence="5">
    <location>
        <begin position="350"/>
        <end position="372"/>
    </location>
</feature>
<evidence type="ECO:0000256" key="1">
    <source>
        <dbReference type="ARBA" id="ARBA00004651"/>
    </source>
</evidence>
<feature type="transmembrane region" description="Helical" evidence="5">
    <location>
        <begin position="420"/>
        <end position="437"/>
    </location>
</feature>
<sequence length="471" mass="47926">MTVPTTVDAPYSPQGIFSPQYRTATSGILLTITLIAFEGMSIGAAMPAISTDLQAIDLYGWSFSAFLMAGLFVTVMAGQWSDRRGPALPFLLGVAVFVAGMIMAGAAANKGMFIAARAVQGFGGGAVIVACYVMIARVYRPDARPKIFAALSSAWVVPALIGPSVGGLVAGTVGWRWVFFGIVPLVIPALLMLLPALRAKKDEPKAAADPGDAGGAAPVRRGGPVVMTLSAAGAAVGAGVLLYGVGDLHLHLPIGLAACAVGLVLLGLSLPRLLPTGSLRLRRGLPTTVVMRGLLSGPFFCVNSFIPLMLQEVRGFSDAAAGVALTTGALGWSAGAYLQSRGFVRRERLIMFGAVAVTAGIALTALAVSPAVPGWVAVPAWVVAGFGMGMGVSSVNVTTMAQSSDAEQGANSASLQVTDTLGASLAIGFGGALINFVGHDDIATGFVTVSAVMAVLGIFAAIVAGRVRVRT</sequence>
<evidence type="ECO:0000313" key="8">
    <source>
        <dbReference type="Proteomes" id="UP000253303"/>
    </source>
</evidence>
<feature type="transmembrane region" description="Helical" evidence="5">
    <location>
        <begin position="443"/>
        <end position="465"/>
    </location>
</feature>
<feature type="transmembrane region" description="Helical" evidence="5">
    <location>
        <begin position="27"/>
        <end position="46"/>
    </location>
</feature>
<dbReference type="GO" id="GO:0005886">
    <property type="term" value="C:plasma membrane"/>
    <property type="evidence" value="ECO:0007669"/>
    <property type="project" value="UniProtKB-SubCell"/>
</dbReference>
<feature type="transmembrane region" description="Helical" evidence="5">
    <location>
        <begin position="289"/>
        <end position="310"/>
    </location>
</feature>
<dbReference type="InterPro" id="IPR036259">
    <property type="entry name" value="MFS_trans_sf"/>
</dbReference>
<dbReference type="PROSITE" id="PS50850">
    <property type="entry name" value="MFS"/>
    <property type="match status" value="1"/>
</dbReference>
<evidence type="ECO:0000259" key="6">
    <source>
        <dbReference type="PROSITE" id="PS50850"/>
    </source>
</evidence>
<feature type="transmembrane region" description="Helical" evidence="5">
    <location>
        <begin position="114"/>
        <end position="135"/>
    </location>
</feature>
<comment type="subcellular location">
    <subcellularLocation>
        <location evidence="1">Cell membrane</location>
        <topology evidence="1">Multi-pass membrane protein</topology>
    </subcellularLocation>
</comment>
<dbReference type="Proteomes" id="UP000253303">
    <property type="component" value="Unassembled WGS sequence"/>
</dbReference>
<dbReference type="SUPFAM" id="SSF103473">
    <property type="entry name" value="MFS general substrate transporter"/>
    <property type="match status" value="1"/>
</dbReference>
<feature type="transmembrane region" description="Helical" evidence="5">
    <location>
        <begin position="225"/>
        <end position="244"/>
    </location>
</feature>
<dbReference type="EMBL" id="QMEY01000028">
    <property type="protein sequence ID" value="RBQ14866.1"/>
    <property type="molecule type" value="Genomic_DNA"/>
</dbReference>